<evidence type="ECO:0000259" key="1">
    <source>
        <dbReference type="Pfam" id="PF00078"/>
    </source>
</evidence>
<feature type="domain" description="Reverse transcriptase" evidence="1">
    <location>
        <begin position="152"/>
        <end position="274"/>
    </location>
</feature>
<dbReference type="OrthoDB" id="416454at2759"/>
<dbReference type="AlphaFoldDB" id="A0A3M0KBL6"/>
<name>A0A3M0KBL6_HIRRU</name>
<dbReference type="InterPro" id="IPR000477">
    <property type="entry name" value="RT_dom"/>
</dbReference>
<comment type="caution">
    <text evidence="2">The sequence shown here is derived from an EMBL/GenBank/DDBJ whole genome shotgun (WGS) entry which is preliminary data.</text>
</comment>
<protein>
    <recommendedName>
        <fullName evidence="1">Reverse transcriptase domain-containing protein</fullName>
    </recommendedName>
</protein>
<reference evidence="2 3" key="1">
    <citation type="submission" date="2018-07" db="EMBL/GenBank/DDBJ databases">
        <title>A high quality draft genome assembly of the barn swallow (H. rustica rustica).</title>
        <authorList>
            <person name="Formenti G."/>
            <person name="Chiara M."/>
            <person name="Poveda L."/>
            <person name="Francoijs K.-J."/>
            <person name="Bonisoli-Alquati A."/>
            <person name="Canova L."/>
            <person name="Gianfranceschi L."/>
            <person name="Horner D.S."/>
            <person name="Saino N."/>
        </authorList>
    </citation>
    <scope>NUCLEOTIDE SEQUENCE [LARGE SCALE GENOMIC DNA]</scope>
    <source>
        <strain evidence="2">Chelidonia</strain>
        <tissue evidence="2">Blood</tissue>
    </source>
</reference>
<dbReference type="Proteomes" id="UP000269221">
    <property type="component" value="Unassembled WGS sequence"/>
</dbReference>
<accession>A0A3M0KBL6</accession>
<dbReference type="EMBL" id="QRBI01000112">
    <property type="protein sequence ID" value="RMC10475.1"/>
    <property type="molecule type" value="Genomic_DNA"/>
</dbReference>
<dbReference type="SUPFAM" id="SSF56672">
    <property type="entry name" value="DNA/RNA polymerases"/>
    <property type="match status" value="1"/>
</dbReference>
<evidence type="ECO:0000313" key="2">
    <source>
        <dbReference type="EMBL" id="RMC10475.1"/>
    </source>
</evidence>
<dbReference type="InterPro" id="IPR043502">
    <property type="entry name" value="DNA/RNA_pol_sf"/>
</dbReference>
<organism evidence="2 3">
    <name type="scientific">Hirundo rustica rustica</name>
    <dbReference type="NCBI Taxonomy" id="333673"/>
    <lineage>
        <taxon>Eukaryota</taxon>
        <taxon>Metazoa</taxon>
        <taxon>Chordata</taxon>
        <taxon>Craniata</taxon>
        <taxon>Vertebrata</taxon>
        <taxon>Euteleostomi</taxon>
        <taxon>Archelosauria</taxon>
        <taxon>Archosauria</taxon>
        <taxon>Dinosauria</taxon>
        <taxon>Saurischia</taxon>
        <taxon>Theropoda</taxon>
        <taxon>Coelurosauria</taxon>
        <taxon>Aves</taxon>
        <taxon>Neognathae</taxon>
        <taxon>Neoaves</taxon>
        <taxon>Telluraves</taxon>
        <taxon>Australaves</taxon>
        <taxon>Passeriformes</taxon>
        <taxon>Sylvioidea</taxon>
        <taxon>Hirundinidae</taxon>
        <taxon>Hirundo</taxon>
    </lineage>
</organism>
<evidence type="ECO:0000313" key="3">
    <source>
        <dbReference type="Proteomes" id="UP000269221"/>
    </source>
</evidence>
<dbReference type="Pfam" id="PF00078">
    <property type="entry name" value="RVT_1"/>
    <property type="match status" value="1"/>
</dbReference>
<sequence length="306" mass="34596">MTNLSKERRSDKKKLRKLGDFNLERKGEKKLQRDLVALYNSLKEKEGCSEVGIRLFSQITSGKTRGNALRLFQGSSYTTWTWLMSWHFPSGQERGLVAQVFHERWNVLNQEDMLGDEELADELAKLPSIIYQQCWLTGEIPDDWKLANVTPIHKKNGRKDPGNYRPVSLASVPGKIMEQFILSVMTQHLENGQGIRPSQHGFRRGSTCLTSLISFYDQVTLLVDAGRAVDVVYLDFSKTFDTVSHNTFLEKLAAHGLDRSTLCWVRNWLDGPVQSGGEQCCIQLGARHQWCSPGVCAGASSVQDLY</sequence>
<gene>
    <name evidence="2" type="ORF">DUI87_13280</name>
</gene>
<keyword evidence="3" id="KW-1185">Reference proteome</keyword>
<dbReference type="PANTHER" id="PTHR33332">
    <property type="entry name" value="REVERSE TRANSCRIPTASE DOMAIN-CONTAINING PROTEIN"/>
    <property type="match status" value="1"/>
</dbReference>
<proteinExistence type="predicted"/>